<proteinExistence type="predicted"/>
<dbReference type="GO" id="GO:0002098">
    <property type="term" value="P:tRNA wobble uridine modification"/>
    <property type="evidence" value="ECO:0007669"/>
    <property type="project" value="InterPro"/>
</dbReference>
<dbReference type="EMBL" id="AP029612">
    <property type="protein sequence ID" value="BFG70150.1"/>
    <property type="molecule type" value="Genomic_DNA"/>
</dbReference>
<dbReference type="GO" id="GO:0033588">
    <property type="term" value="C:elongator holoenzyme complex"/>
    <property type="evidence" value="ECO:0007669"/>
    <property type="project" value="InterPro"/>
</dbReference>
<reference evidence="1" key="1">
    <citation type="submission" date="2024-02" db="EMBL/GenBank/DDBJ databases">
        <title>Sediminibacterium planktonica sp. nov. and Sediminibacterium longus sp. nov., isolated from surface lake and river water.</title>
        <authorList>
            <person name="Watanabe K."/>
            <person name="Takemine S."/>
            <person name="Ishii Y."/>
            <person name="Ogata Y."/>
            <person name="Shindo C."/>
            <person name="Suda W."/>
        </authorList>
    </citation>
    <scope>NUCLEOTIDE SEQUENCE</scope>
    <source>
        <strain evidence="1">KACHI17</strain>
    </source>
</reference>
<protein>
    <recommendedName>
        <fullName evidence="2">AAA family ATPase</fullName>
    </recommendedName>
</protein>
<evidence type="ECO:0000313" key="1">
    <source>
        <dbReference type="EMBL" id="BFG70150.1"/>
    </source>
</evidence>
<dbReference type="RefSeq" id="WP_353550437.1">
    <property type="nucleotide sequence ID" value="NZ_AP029612.1"/>
</dbReference>
<organism evidence="1">
    <name type="scientific">Sediminibacterium sp. KACHI17</name>
    <dbReference type="NCBI Taxonomy" id="1751071"/>
    <lineage>
        <taxon>Bacteria</taxon>
        <taxon>Pseudomonadati</taxon>
        <taxon>Bacteroidota</taxon>
        <taxon>Chitinophagia</taxon>
        <taxon>Chitinophagales</taxon>
        <taxon>Chitinophagaceae</taxon>
        <taxon>Sediminibacterium</taxon>
    </lineage>
</organism>
<dbReference type="InterPro" id="IPR027417">
    <property type="entry name" value="P-loop_NTPase"/>
</dbReference>
<accession>A0AAT9GHU0</accession>
<name>A0AAT9GHU0_9BACT</name>
<dbReference type="SUPFAM" id="SSF52540">
    <property type="entry name" value="P-loop containing nucleoside triphosphate hydrolases"/>
    <property type="match status" value="1"/>
</dbReference>
<gene>
    <name evidence="1" type="ORF">KACHI17_10310</name>
</gene>
<dbReference type="AlphaFoldDB" id="A0AAT9GHU0"/>
<sequence>MPKEAIDLDRLVSRFLLGEIKSDNPLLEFVTQDSISFPVFQDSGLNVLLGSEGNGKTKFLTFVIGKLLDRVNNKDDPFYKRKILLVDTERPESQYAYTINHILEKSNLEPDTIFNSLELLSVIDLYPPEIIGAINDHLKQSPDQEYIVIIDHILNMVLDMNSTTEGTQIDQFLKSLISKRHILIVSIHKPNTGISKGLGHIGGTIHRLASFVLDINNNDEGNGFNIKHIKSRISAKNKLTFTFFKDQKGNIDTDLTPLLITQKQNSDKSQLASEILISFIQQDYKTKKELLELISLANEWESTSSSAHTFYKNYMKELIEFQGSEMILSDKAKKIIENETR</sequence>
<evidence type="ECO:0008006" key="2">
    <source>
        <dbReference type="Google" id="ProtNLM"/>
    </source>
</evidence>
<dbReference type="Gene3D" id="3.40.50.300">
    <property type="entry name" value="P-loop containing nucleotide triphosphate hydrolases"/>
    <property type="match status" value="1"/>
</dbReference>